<evidence type="ECO:0000256" key="1">
    <source>
        <dbReference type="ARBA" id="ARBA00022679"/>
    </source>
</evidence>
<proteinExistence type="predicted"/>
<dbReference type="Gene3D" id="3.40.50.150">
    <property type="entry name" value="Vaccinia Virus protein VP39"/>
    <property type="match status" value="1"/>
</dbReference>
<dbReference type="InterPro" id="IPR041698">
    <property type="entry name" value="Methyltransf_25"/>
</dbReference>
<dbReference type="PANTHER" id="PTHR43861">
    <property type="entry name" value="TRANS-ACONITATE 2-METHYLTRANSFERASE-RELATED"/>
    <property type="match status" value="1"/>
</dbReference>
<dbReference type="CDD" id="cd02440">
    <property type="entry name" value="AdoMet_MTases"/>
    <property type="match status" value="1"/>
</dbReference>
<dbReference type="Pfam" id="PF13649">
    <property type="entry name" value="Methyltransf_25"/>
    <property type="match status" value="1"/>
</dbReference>
<dbReference type="KEGG" id="pbk:Back11_58070"/>
<dbReference type="GO" id="GO:0032259">
    <property type="term" value="P:methylation"/>
    <property type="evidence" value="ECO:0007669"/>
    <property type="project" value="UniProtKB-KW"/>
</dbReference>
<accession>A0A3G9J1M2</accession>
<sequence length="228" mass="26259">MEIRDEVRRNFDKVAQEYDGQRRKLIPCFDDFYQAGVSMAESNTISPTILDLGAGTGLFSSLLLQRYPGAKVTLIDISEKMMEVTRLRLQGFNTITYVVDDYTNYTSSEKFDIIISALSIHHLSDADKLKLYNNTYSNLKDTGVFINADQVLGHTPFIESLYKEDWRNKVEVSGLSRDELDSAYERTQLDRMAPLHTQLDWLQQIGFSDVDVVYKYFNFVVLYGRKSI</sequence>
<dbReference type="GO" id="GO:0008168">
    <property type="term" value="F:methyltransferase activity"/>
    <property type="evidence" value="ECO:0007669"/>
    <property type="project" value="UniProtKB-KW"/>
</dbReference>
<dbReference type="Gene3D" id="6.10.140.280">
    <property type="match status" value="1"/>
</dbReference>
<dbReference type="EMBL" id="AP019308">
    <property type="protein sequence ID" value="BBH24462.1"/>
    <property type="molecule type" value="Genomic_DNA"/>
</dbReference>
<name>A0A3G9J1M2_9BACL</name>
<organism evidence="2 3">
    <name type="scientific">Paenibacillus baekrokdamisoli</name>
    <dbReference type="NCBI Taxonomy" id="1712516"/>
    <lineage>
        <taxon>Bacteria</taxon>
        <taxon>Bacillati</taxon>
        <taxon>Bacillota</taxon>
        <taxon>Bacilli</taxon>
        <taxon>Bacillales</taxon>
        <taxon>Paenibacillaceae</taxon>
        <taxon>Paenibacillus</taxon>
    </lineage>
</organism>
<evidence type="ECO:0000313" key="3">
    <source>
        <dbReference type="Proteomes" id="UP000275368"/>
    </source>
</evidence>
<dbReference type="InterPro" id="IPR029063">
    <property type="entry name" value="SAM-dependent_MTases_sf"/>
</dbReference>
<gene>
    <name evidence="2" type="ORF">Back11_58070</name>
</gene>
<dbReference type="RefSeq" id="WP_179955570.1">
    <property type="nucleotide sequence ID" value="NZ_AP019308.1"/>
</dbReference>
<keyword evidence="3" id="KW-1185">Reference proteome</keyword>
<evidence type="ECO:0000313" key="2">
    <source>
        <dbReference type="EMBL" id="BBH24462.1"/>
    </source>
</evidence>
<keyword evidence="1 2" id="KW-0808">Transferase</keyword>
<keyword evidence="2" id="KW-0489">Methyltransferase</keyword>
<dbReference type="SUPFAM" id="SSF53335">
    <property type="entry name" value="S-adenosyl-L-methionine-dependent methyltransferases"/>
    <property type="match status" value="1"/>
</dbReference>
<reference evidence="2 3" key="1">
    <citation type="submission" date="2018-11" db="EMBL/GenBank/DDBJ databases">
        <title>Complete genome sequence of Paenibacillus baekrokdamisoli strain KCTC 33723.</title>
        <authorList>
            <person name="Kang S.W."/>
            <person name="Lee K.C."/>
            <person name="Kim K.K."/>
            <person name="Kim J.S."/>
            <person name="Kim D.S."/>
            <person name="Ko S.H."/>
            <person name="Yang S.H."/>
            <person name="Lee J.S."/>
        </authorList>
    </citation>
    <scope>NUCLEOTIDE SEQUENCE [LARGE SCALE GENOMIC DNA]</scope>
    <source>
        <strain evidence="2 3">KCTC 33723</strain>
    </source>
</reference>
<dbReference type="AlphaFoldDB" id="A0A3G9J1M2"/>
<dbReference type="Proteomes" id="UP000275368">
    <property type="component" value="Chromosome"/>
</dbReference>
<protein>
    <submittedName>
        <fullName evidence="2">SAM-dependent methyltransferase</fullName>
    </submittedName>
</protein>